<accession>A0A6A0AFY3</accession>
<reference evidence="1 2" key="1">
    <citation type="submission" date="2020-02" db="EMBL/GenBank/DDBJ databases">
        <title>Draft genome sequence of Haematococcus lacustris strain NIES-144.</title>
        <authorList>
            <person name="Morimoto D."/>
            <person name="Nakagawa S."/>
            <person name="Yoshida T."/>
            <person name="Sawayama S."/>
        </authorList>
    </citation>
    <scope>NUCLEOTIDE SEQUENCE [LARGE SCALE GENOMIC DNA]</scope>
    <source>
        <strain evidence="1 2">NIES-144</strain>
    </source>
</reference>
<dbReference type="AlphaFoldDB" id="A0A6A0AFY3"/>
<dbReference type="Proteomes" id="UP000485058">
    <property type="component" value="Unassembled WGS sequence"/>
</dbReference>
<dbReference type="EMBL" id="BLLF01005134">
    <property type="protein sequence ID" value="GFH30767.1"/>
    <property type="molecule type" value="Genomic_DNA"/>
</dbReference>
<sequence>MDACPADREELGAALSPLLPQLQALLLFTSDDATLVARTLTAPWLLDATPQLQLLGAW</sequence>
<feature type="non-terminal residue" evidence="1">
    <location>
        <position position="58"/>
    </location>
</feature>
<feature type="non-terminal residue" evidence="1">
    <location>
        <position position="1"/>
    </location>
</feature>
<keyword evidence="2" id="KW-1185">Reference proteome</keyword>
<gene>
    <name evidence="1" type="ORF">HaLaN_29685</name>
</gene>
<protein>
    <submittedName>
        <fullName evidence="1">Uncharacterized protein</fullName>
    </submittedName>
</protein>
<evidence type="ECO:0000313" key="2">
    <source>
        <dbReference type="Proteomes" id="UP000485058"/>
    </source>
</evidence>
<proteinExistence type="predicted"/>
<evidence type="ECO:0000313" key="1">
    <source>
        <dbReference type="EMBL" id="GFH30767.1"/>
    </source>
</evidence>
<name>A0A6A0AFY3_HAELA</name>
<comment type="caution">
    <text evidence="1">The sequence shown here is derived from an EMBL/GenBank/DDBJ whole genome shotgun (WGS) entry which is preliminary data.</text>
</comment>
<organism evidence="1 2">
    <name type="scientific">Haematococcus lacustris</name>
    <name type="common">Green alga</name>
    <name type="synonym">Haematococcus pluvialis</name>
    <dbReference type="NCBI Taxonomy" id="44745"/>
    <lineage>
        <taxon>Eukaryota</taxon>
        <taxon>Viridiplantae</taxon>
        <taxon>Chlorophyta</taxon>
        <taxon>core chlorophytes</taxon>
        <taxon>Chlorophyceae</taxon>
        <taxon>CS clade</taxon>
        <taxon>Chlamydomonadales</taxon>
        <taxon>Haematococcaceae</taxon>
        <taxon>Haematococcus</taxon>
    </lineage>
</organism>